<sequence length="299" mass="34032">MDNSSRRKAIEELVRGHDRAKQLRSIVNGICSDDGSATPFAEQLMKEVLMSFTNSLLFLNNTITSESPDVQLSDSPKSEDSQESNCKSSTVKERRGCYKRRRTEQTWEKESEVPIDDGHQWRKYGQKEILNAKFPRNYYRCTHKFDQGCQATKQVQKVQEDPILFKTTYYGIHTCKNLSNPEIILDPISPSTSSMFLSFDNSFPTPLNQECPFLSSSFPSSAVKRECKEEIPPSTSSNDYLISSELTFDSSPKHHVTLSSTLDSEYKSVDLSDVLYDHAHLDDVLNPSLNFDNFSCFDV</sequence>
<feature type="region of interest" description="Disordered" evidence="6">
    <location>
        <begin position="67"/>
        <end position="88"/>
    </location>
</feature>
<protein>
    <recommendedName>
        <fullName evidence="7">WRKY domain-containing protein</fullName>
    </recommendedName>
</protein>
<feature type="domain" description="WRKY" evidence="7">
    <location>
        <begin position="110"/>
        <end position="173"/>
    </location>
</feature>
<dbReference type="Proteomes" id="UP001603857">
    <property type="component" value="Unassembled WGS sequence"/>
</dbReference>
<evidence type="ECO:0000256" key="3">
    <source>
        <dbReference type="ARBA" id="ARBA00023125"/>
    </source>
</evidence>
<dbReference type="Gene3D" id="2.20.25.80">
    <property type="entry name" value="WRKY domain"/>
    <property type="match status" value="1"/>
</dbReference>
<evidence type="ECO:0000256" key="1">
    <source>
        <dbReference type="ARBA" id="ARBA00004123"/>
    </source>
</evidence>
<dbReference type="EMBL" id="JBGMDY010000006">
    <property type="protein sequence ID" value="KAL2330513.1"/>
    <property type="molecule type" value="Genomic_DNA"/>
</dbReference>
<dbReference type="PANTHER" id="PTHR31282">
    <property type="entry name" value="WRKY TRANSCRIPTION FACTOR 21-RELATED"/>
    <property type="match status" value="1"/>
</dbReference>
<accession>A0ABD1M4N4</accession>
<dbReference type="PROSITE" id="PS50811">
    <property type="entry name" value="WRKY"/>
    <property type="match status" value="1"/>
</dbReference>
<evidence type="ECO:0000256" key="4">
    <source>
        <dbReference type="ARBA" id="ARBA00023163"/>
    </source>
</evidence>
<keyword evidence="4" id="KW-0804">Transcription</keyword>
<evidence type="ECO:0000256" key="5">
    <source>
        <dbReference type="ARBA" id="ARBA00023242"/>
    </source>
</evidence>
<organism evidence="8 9">
    <name type="scientific">Flemingia macrophylla</name>
    <dbReference type="NCBI Taxonomy" id="520843"/>
    <lineage>
        <taxon>Eukaryota</taxon>
        <taxon>Viridiplantae</taxon>
        <taxon>Streptophyta</taxon>
        <taxon>Embryophyta</taxon>
        <taxon>Tracheophyta</taxon>
        <taxon>Spermatophyta</taxon>
        <taxon>Magnoliopsida</taxon>
        <taxon>eudicotyledons</taxon>
        <taxon>Gunneridae</taxon>
        <taxon>Pentapetalae</taxon>
        <taxon>rosids</taxon>
        <taxon>fabids</taxon>
        <taxon>Fabales</taxon>
        <taxon>Fabaceae</taxon>
        <taxon>Papilionoideae</taxon>
        <taxon>50 kb inversion clade</taxon>
        <taxon>NPAAA clade</taxon>
        <taxon>indigoferoid/millettioid clade</taxon>
        <taxon>Phaseoleae</taxon>
        <taxon>Flemingia</taxon>
    </lineage>
</organism>
<keyword evidence="3" id="KW-0238">DNA-binding</keyword>
<dbReference type="InterPro" id="IPR003657">
    <property type="entry name" value="WRKY_dom"/>
</dbReference>
<name>A0ABD1M4N4_9FABA</name>
<dbReference type="AlphaFoldDB" id="A0ABD1M4N4"/>
<keyword evidence="9" id="KW-1185">Reference proteome</keyword>
<evidence type="ECO:0000256" key="2">
    <source>
        <dbReference type="ARBA" id="ARBA00023015"/>
    </source>
</evidence>
<reference evidence="8 9" key="1">
    <citation type="submission" date="2024-08" db="EMBL/GenBank/DDBJ databases">
        <title>Insights into the chromosomal genome structure of Flemingia macrophylla.</title>
        <authorList>
            <person name="Ding Y."/>
            <person name="Zhao Y."/>
            <person name="Bi W."/>
            <person name="Wu M."/>
            <person name="Zhao G."/>
            <person name="Gong Y."/>
            <person name="Li W."/>
            <person name="Zhang P."/>
        </authorList>
    </citation>
    <scope>NUCLEOTIDE SEQUENCE [LARGE SCALE GENOMIC DNA]</scope>
    <source>
        <strain evidence="8">DYQJB</strain>
        <tissue evidence="8">Leaf</tissue>
    </source>
</reference>
<gene>
    <name evidence="8" type="ORF">Fmac_018094</name>
</gene>
<comment type="caution">
    <text evidence="8">The sequence shown here is derived from an EMBL/GenBank/DDBJ whole genome shotgun (WGS) entry which is preliminary data.</text>
</comment>
<keyword evidence="2" id="KW-0805">Transcription regulation</keyword>
<comment type="subcellular location">
    <subcellularLocation>
        <location evidence="1">Nucleus</location>
    </subcellularLocation>
</comment>
<evidence type="ECO:0000259" key="7">
    <source>
        <dbReference type="PROSITE" id="PS50811"/>
    </source>
</evidence>
<keyword evidence="5" id="KW-0539">Nucleus</keyword>
<dbReference type="GO" id="GO:0003677">
    <property type="term" value="F:DNA binding"/>
    <property type="evidence" value="ECO:0007669"/>
    <property type="project" value="UniProtKB-KW"/>
</dbReference>
<dbReference type="InterPro" id="IPR036576">
    <property type="entry name" value="WRKY_dom_sf"/>
</dbReference>
<evidence type="ECO:0000256" key="6">
    <source>
        <dbReference type="SAM" id="MobiDB-lite"/>
    </source>
</evidence>
<dbReference type="GO" id="GO:0005634">
    <property type="term" value="C:nucleus"/>
    <property type="evidence" value="ECO:0007669"/>
    <property type="project" value="UniProtKB-SubCell"/>
</dbReference>
<evidence type="ECO:0000313" key="9">
    <source>
        <dbReference type="Proteomes" id="UP001603857"/>
    </source>
</evidence>
<dbReference type="SUPFAM" id="SSF118290">
    <property type="entry name" value="WRKY DNA-binding domain"/>
    <property type="match status" value="1"/>
</dbReference>
<dbReference type="InterPro" id="IPR044810">
    <property type="entry name" value="WRKY_plant"/>
</dbReference>
<dbReference type="Pfam" id="PF03106">
    <property type="entry name" value="WRKY"/>
    <property type="match status" value="1"/>
</dbReference>
<dbReference type="SMART" id="SM00774">
    <property type="entry name" value="WRKY"/>
    <property type="match status" value="1"/>
</dbReference>
<proteinExistence type="predicted"/>
<evidence type="ECO:0000313" key="8">
    <source>
        <dbReference type="EMBL" id="KAL2330513.1"/>
    </source>
</evidence>